<dbReference type="EMBL" id="CABIKO010000030">
    <property type="protein sequence ID" value="VVA18413.1"/>
    <property type="molecule type" value="Genomic_DNA"/>
</dbReference>
<protein>
    <submittedName>
        <fullName evidence="1">Uncharacterized protein</fullName>
    </submittedName>
</protein>
<dbReference type="AlphaFoldDB" id="A0A5E4ERW6"/>
<evidence type="ECO:0000313" key="1">
    <source>
        <dbReference type="EMBL" id="VVA18413.1"/>
    </source>
</evidence>
<gene>
    <name evidence="1" type="ORF">ALMOND_2B006548</name>
</gene>
<name>A0A5E4ERW6_PRUDU</name>
<dbReference type="InParanoid" id="A0A5E4ERW6"/>
<dbReference type="Proteomes" id="UP000327085">
    <property type="component" value="Chromosome 2"/>
</dbReference>
<sequence>MSESYALFRAKPLSRRARVEFDRDLVLHALVEEVAEVVEVSGTASGIDLVIVVGRGGDIGESVEIGALGCEESGGDG</sequence>
<proteinExistence type="predicted"/>
<evidence type="ECO:0000313" key="2">
    <source>
        <dbReference type="Proteomes" id="UP000327085"/>
    </source>
</evidence>
<organism evidence="1 2">
    <name type="scientific">Prunus dulcis</name>
    <name type="common">Almond</name>
    <name type="synonym">Amygdalus dulcis</name>
    <dbReference type="NCBI Taxonomy" id="3755"/>
    <lineage>
        <taxon>Eukaryota</taxon>
        <taxon>Viridiplantae</taxon>
        <taxon>Streptophyta</taxon>
        <taxon>Embryophyta</taxon>
        <taxon>Tracheophyta</taxon>
        <taxon>Spermatophyta</taxon>
        <taxon>Magnoliopsida</taxon>
        <taxon>eudicotyledons</taxon>
        <taxon>Gunneridae</taxon>
        <taxon>Pentapetalae</taxon>
        <taxon>rosids</taxon>
        <taxon>fabids</taxon>
        <taxon>Rosales</taxon>
        <taxon>Rosaceae</taxon>
        <taxon>Amygdaloideae</taxon>
        <taxon>Amygdaleae</taxon>
        <taxon>Prunus</taxon>
    </lineage>
</organism>
<accession>A0A5E4ERW6</accession>
<dbReference type="Gramene" id="VVA18413">
    <property type="protein sequence ID" value="VVA18413"/>
    <property type="gene ID" value="Prudul26B006548"/>
</dbReference>
<reference evidence="2" key="1">
    <citation type="journal article" date="2020" name="Plant J.">
        <title>Transposons played a major role in the diversification between the closely related almond and peach genomes: results from the almond genome sequence.</title>
        <authorList>
            <person name="Alioto T."/>
            <person name="Alexiou K.G."/>
            <person name="Bardil A."/>
            <person name="Barteri F."/>
            <person name="Castanera R."/>
            <person name="Cruz F."/>
            <person name="Dhingra A."/>
            <person name="Duval H."/>
            <person name="Fernandez I Marti A."/>
            <person name="Frias L."/>
            <person name="Galan B."/>
            <person name="Garcia J.L."/>
            <person name="Howad W."/>
            <person name="Gomez-Garrido J."/>
            <person name="Gut M."/>
            <person name="Julca I."/>
            <person name="Morata J."/>
            <person name="Puigdomenech P."/>
            <person name="Ribeca P."/>
            <person name="Rubio Cabetas M.J."/>
            <person name="Vlasova A."/>
            <person name="Wirthensohn M."/>
            <person name="Garcia-Mas J."/>
            <person name="Gabaldon T."/>
            <person name="Casacuberta J.M."/>
            <person name="Arus P."/>
        </authorList>
    </citation>
    <scope>NUCLEOTIDE SEQUENCE [LARGE SCALE GENOMIC DNA]</scope>
    <source>
        <strain evidence="2">cv. Texas</strain>
    </source>
</reference>